<dbReference type="EMBL" id="CP048000">
    <property type="protein sequence ID" value="QHQ60933.1"/>
    <property type="molecule type" value="Genomic_DNA"/>
</dbReference>
<dbReference type="Pfam" id="PF12833">
    <property type="entry name" value="HTH_18"/>
    <property type="match status" value="1"/>
</dbReference>
<feature type="domain" description="HTH araC/xylS-type" evidence="4">
    <location>
        <begin position="173"/>
        <end position="271"/>
    </location>
</feature>
<evidence type="ECO:0000256" key="2">
    <source>
        <dbReference type="ARBA" id="ARBA00023125"/>
    </source>
</evidence>
<dbReference type="SMART" id="SM00342">
    <property type="entry name" value="HTH_ARAC"/>
    <property type="match status" value="1"/>
</dbReference>
<reference evidence="5 6" key="1">
    <citation type="submission" date="2020-01" db="EMBL/GenBank/DDBJ databases">
        <title>Genome analysis of Anaerocolumna sp. CBA3638.</title>
        <authorList>
            <person name="Kim J."/>
            <person name="Roh S.W."/>
        </authorList>
    </citation>
    <scope>NUCLEOTIDE SEQUENCE [LARGE SCALE GENOMIC DNA]</scope>
    <source>
        <strain evidence="5 6">CBA3638</strain>
    </source>
</reference>
<dbReference type="GO" id="GO:0043565">
    <property type="term" value="F:sequence-specific DNA binding"/>
    <property type="evidence" value="ECO:0007669"/>
    <property type="project" value="InterPro"/>
</dbReference>
<keyword evidence="6" id="KW-1185">Reference proteome</keyword>
<protein>
    <submittedName>
        <fullName evidence="5">Helix-turn-helix domain-containing protein</fullName>
    </submittedName>
</protein>
<name>A0A6P1TKH6_9FIRM</name>
<dbReference type="GO" id="GO:0003700">
    <property type="term" value="F:DNA-binding transcription factor activity"/>
    <property type="evidence" value="ECO:0007669"/>
    <property type="project" value="InterPro"/>
</dbReference>
<dbReference type="SUPFAM" id="SSF51215">
    <property type="entry name" value="Regulatory protein AraC"/>
    <property type="match status" value="1"/>
</dbReference>
<dbReference type="SUPFAM" id="SSF46689">
    <property type="entry name" value="Homeodomain-like"/>
    <property type="match status" value="2"/>
</dbReference>
<keyword evidence="3" id="KW-0804">Transcription</keyword>
<dbReference type="PROSITE" id="PS01124">
    <property type="entry name" value="HTH_ARAC_FAMILY_2"/>
    <property type="match status" value="1"/>
</dbReference>
<evidence type="ECO:0000313" key="5">
    <source>
        <dbReference type="EMBL" id="QHQ60933.1"/>
    </source>
</evidence>
<dbReference type="InterPro" id="IPR009057">
    <property type="entry name" value="Homeodomain-like_sf"/>
</dbReference>
<dbReference type="KEGG" id="anr:Ana3638_09255"/>
<evidence type="ECO:0000313" key="6">
    <source>
        <dbReference type="Proteomes" id="UP000464314"/>
    </source>
</evidence>
<sequence length="277" mass="32432">MNNEDKNQITVSLNPWPEFTGASFRNFYQNEKHITRICDFYVLIFMLERSLFFREDGKDIVLNKGEWYIQKPDLLQQGIKGSPAPSYFYIHFNAKEIPDIENVSLNKSQNIANVILPRRGIYDSKFLIPLFHQLDYCYRNKAVHLLNCQSIFLSLLNTITVNNNTEEKSGLGRQITKYISENYNKDINCNCLAKQFHFSTEYINRKVKQYCGQTPGQYLQEIRILRAKELLANTDHTLSYITKETGYHDTTVFYKAFKKQTGISPGNWREESRGMSK</sequence>
<dbReference type="RefSeq" id="WP_161837761.1">
    <property type="nucleotide sequence ID" value="NZ_CP048000.1"/>
</dbReference>
<dbReference type="PANTHER" id="PTHR43280:SF2">
    <property type="entry name" value="HTH-TYPE TRANSCRIPTIONAL REGULATOR EXSA"/>
    <property type="match status" value="1"/>
</dbReference>
<dbReference type="InterPro" id="IPR018060">
    <property type="entry name" value="HTH_AraC"/>
</dbReference>
<evidence type="ECO:0000256" key="1">
    <source>
        <dbReference type="ARBA" id="ARBA00023015"/>
    </source>
</evidence>
<accession>A0A6P1TKH6</accession>
<organism evidence="5 6">
    <name type="scientific">Anaerocolumna sedimenticola</name>
    <dbReference type="NCBI Taxonomy" id="2696063"/>
    <lineage>
        <taxon>Bacteria</taxon>
        <taxon>Bacillati</taxon>
        <taxon>Bacillota</taxon>
        <taxon>Clostridia</taxon>
        <taxon>Lachnospirales</taxon>
        <taxon>Lachnospiraceae</taxon>
        <taxon>Anaerocolumna</taxon>
    </lineage>
</organism>
<dbReference type="InterPro" id="IPR037923">
    <property type="entry name" value="HTH-like"/>
</dbReference>
<proteinExistence type="predicted"/>
<dbReference type="Gene3D" id="1.10.10.60">
    <property type="entry name" value="Homeodomain-like"/>
    <property type="match status" value="2"/>
</dbReference>
<dbReference type="Proteomes" id="UP000464314">
    <property type="component" value="Chromosome"/>
</dbReference>
<keyword evidence="2" id="KW-0238">DNA-binding</keyword>
<evidence type="ECO:0000259" key="4">
    <source>
        <dbReference type="PROSITE" id="PS01124"/>
    </source>
</evidence>
<dbReference type="AlphaFoldDB" id="A0A6P1TKH6"/>
<keyword evidence="1" id="KW-0805">Transcription regulation</keyword>
<evidence type="ECO:0000256" key="3">
    <source>
        <dbReference type="ARBA" id="ARBA00023163"/>
    </source>
</evidence>
<dbReference type="PANTHER" id="PTHR43280">
    <property type="entry name" value="ARAC-FAMILY TRANSCRIPTIONAL REGULATOR"/>
    <property type="match status" value="1"/>
</dbReference>
<gene>
    <name evidence="5" type="ORF">Ana3638_09255</name>
</gene>